<keyword evidence="2" id="KW-0472">Membrane</keyword>
<accession>A0A369UMG0</accession>
<evidence type="ECO:0000313" key="3">
    <source>
        <dbReference type="EMBL" id="RDD81944.1"/>
    </source>
</evidence>
<dbReference type="OrthoDB" id="5955310at2"/>
<feature type="compositionally biased region" description="Polar residues" evidence="1">
    <location>
        <begin position="174"/>
        <end position="184"/>
    </location>
</feature>
<reference evidence="3 4" key="1">
    <citation type="submission" date="2018-07" db="EMBL/GenBank/DDBJ databases">
        <title>Dyella tabacisoli L4-6T, whole genome shotgun sequence.</title>
        <authorList>
            <person name="Zhou X.-K."/>
            <person name="Li W.-J."/>
            <person name="Duan Y.-Q."/>
        </authorList>
    </citation>
    <scope>NUCLEOTIDE SEQUENCE [LARGE SCALE GENOMIC DNA]</scope>
    <source>
        <strain evidence="3 4">L4-6</strain>
    </source>
</reference>
<keyword evidence="4" id="KW-1185">Reference proteome</keyword>
<comment type="caution">
    <text evidence="3">The sequence shown here is derived from an EMBL/GenBank/DDBJ whole genome shotgun (WGS) entry which is preliminary data.</text>
</comment>
<dbReference type="InterPro" id="IPR025489">
    <property type="entry name" value="DUF4381"/>
</dbReference>
<dbReference type="AlphaFoldDB" id="A0A369UMG0"/>
<keyword evidence="2" id="KW-1133">Transmembrane helix</keyword>
<feature type="transmembrane region" description="Helical" evidence="2">
    <location>
        <begin position="36"/>
        <end position="55"/>
    </location>
</feature>
<organism evidence="3 4">
    <name type="scientific">Dyella tabacisoli</name>
    <dbReference type="NCBI Taxonomy" id="2282381"/>
    <lineage>
        <taxon>Bacteria</taxon>
        <taxon>Pseudomonadati</taxon>
        <taxon>Pseudomonadota</taxon>
        <taxon>Gammaproteobacteria</taxon>
        <taxon>Lysobacterales</taxon>
        <taxon>Rhodanobacteraceae</taxon>
        <taxon>Dyella</taxon>
    </lineage>
</organism>
<name>A0A369UMG0_9GAMM</name>
<evidence type="ECO:0000256" key="1">
    <source>
        <dbReference type="SAM" id="MobiDB-lite"/>
    </source>
</evidence>
<protein>
    <submittedName>
        <fullName evidence="3">DUF4381 family protein</fullName>
    </submittedName>
</protein>
<evidence type="ECO:0000256" key="2">
    <source>
        <dbReference type="SAM" id="Phobius"/>
    </source>
</evidence>
<dbReference type="RefSeq" id="WP_114845160.1">
    <property type="nucleotide sequence ID" value="NZ_JBHSPE010000008.1"/>
</dbReference>
<dbReference type="EMBL" id="QQAH01000008">
    <property type="protein sequence ID" value="RDD81944.1"/>
    <property type="molecule type" value="Genomic_DNA"/>
</dbReference>
<dbReference type="Proteomes" id="UP000253782">
    <property type="component" value="Unassembled WGS sequence"/>
</dbReference>
<dbReference type="Pfam" id="PF14316">
    <property type="entry name" value="DUF4381"/>
    <property type="match status" value="1"/>
</dbReference>
<feature type="region of interest" description="Disordered" evidence="1">
    <location>
        <begin position="161"/>
        <end position="184"/>
    </location>
</feature>
<keyword evidence="2" id="KW-0812">Transmembrane</keyword>
<gene>
    <name evidence="3" type="ORF">DVJ77_09125</name>
</gene>
<proteinExistence type="predicted"/>
<evidence type="ECO:0000313" key="4">
    <source>
        <dbReference type="Proteomes" id="UP000253782"/>
    </source>
</evidence>
<sequence length="184" mass="20274">MSLPAANTPVAPTTVGPVLRDIHLPPEPAWWPPAPGWWVLAVLLLLLLAVVAWQLRKWRQRRAQYAMVGAEVDTLAARHADDAAALAAGLHQLLRRVARQYDPGATQTYGAAWRQTLAVVPVDAATLDRLMTLEATMYRPQVSFDQAAVIAATRQWLTGALRHSRKPARDRSSIKSSVTEPEHV</sequence>